<evidence type="ECO:0000256" key="5">
    <source>
        <dbReference type="ARBA" id="ARBA00022753"/>
    </source>
</evidence>
<dbReference type="GO" id="GO:0043130">
    <property type="term" value="F:ubiquitin binding"/>
    <property type="evidence" value="ECO:0007669"/>
    <property type="project" value="InterPro"/>
</dbReference>
<dbReference type="VEuPathDB" id="VectorBase:AAEL027322"/>
<dbReference type="GO" id="GO:0006893">
    <property type="term" value="P:Golgi to plasma membrane transport"/>
    <property type="evidence" value="ECO:0007669"/>
    <property type="project" value="TreeGrafter"/>
</dbReference>
<gene>
    <name evidence="13" type="ORF">AaeL_AAEL001525</name>
</gene>
<keyword evidence="8" id="KW-0333">Golgi apparatus</keyword>
<dbReference type="GO" id="GO:0034394">
    <property type="term" value="P:protein localization to cell surface"/>
    <property type="evidence" value="ECO:0007669"/>
    <property type="project" value="TreeGrafter"/>
</dbReference>
<evidence type="ECO:0000256" key="1">
    <source>
        <dbReference type="ARBA" id="ARBA00004150"/>
    </source>
</evidence>
<evidence type="ECO:0000259" key="11">
    <source>
        <dbReference type="PROSITE" id="PS50180"/>
    </source>
</evidence>
<keyword evidence="5" id="KW-0967">Endosome</keyword>
<evidence type="ECO:0000256" key="8">
    <source>
        <dbReference type="ARBA" id="ARBA00023034"/>
    </source>
</evidence>
<evidence type="ECO:0000256" key="6">
    <source>
        <dbReference type="ARBA" id="ARBA00022843"/>
    </source>
</evidence>
<dbReference type="EMBL" id="CH477220">
    <property type="protein sequence ID" value="EAT47355.1"/>
    <property type="molecule type" value="Genomic_DNA"/>
</dbReference>
<keyword evidence="7" id="KW-0653">Protein transport</keyword>
<evidence type="ECO:0000259" key="10">
    <source>
        <dbReference type="PROSITE" id="PS50179"/>
    </source>
</evidence>
<evidence type="ECO:0000256" key="4">
    <source>
        <dbReference type="ARBA" id="ARBA00022448"/>
    </source>
</evidence>
<evidence type="ECO:0000313" key="14">
    <source>
        <dbReference type="Proteomes" id="UP000682892"/>
    </source>
</evidence>
<dbReference type="Gene3D" id="1.25.40.90">
    <property type="match status" value="1"/>
</dbReference>
<dbReference type="GO" id="GO:0006886">
    <property type="term" value="P:intracellular protein transport"/>
    <property type="evidence" value="ECO:0007669"/>
    <property type="project" value="InterPro"/>
</dbReference>
<dbReference type="InterPro" id="IPR013041">
    <property type="entry name" value="Clathrin_app_Ig-like_sf"/>
</dbReference>
<dbReference type="Pfam" id="PF00790">
    <property type="entry name" value="VHS"/>
    <property type="match status" value="1"/>
</dbReference>
<dbReference type="CDD" id="cd03567">
    <property type="entry name" value="VHS_GGA_metazoan"/>
    <property type="match status" value="1"/>
</dbReference>
<dbReference type="AlphaFoldDB" id="Q17L00"/>
<keyword evidence="4" id="KW-0813">Transport</keyword>
<comment type="similarity">
    <text evidence="3">Belongs to the GGA protein family.</text>
</comment>
<comment type="subcellular location">
    <subcellularLocation>
        <location evidence="2">Early endosome membrane</location>
        <topology evidence="2">Peripheral membrane protein</topology>
    </subcellularLocation>
    <subcellularLocation>
        <location evidence="1">Golgi apparatus</location>
        <location evidence="1">trans-Golgi network membrane</location>
        <topology evidence="1">Peripheral membrane protein</topology>
    </subcellularLocation>
</comment>
<feature type="domain" description="GAE" evidence="11">
    <location>
        <begin position="574"/>
        <end position="696"/>
    </location>
</feature>
<evidence type="ECO:0000256" key="7">
    <source>
        <dbReference type="ARBA" id="ARBA00022927"/>
    </source>
</evidence>
<proteinExistence type="inferred from homology"/>
<dbReference type="Proteomes" id="UP000682892">
    <property type="component" value="Chromosome 1"/>
</dbReference>
<reference evidence="13" key="2">
    <citation type="journal article" date="2007" name="Science">
        <title>Genome sequence of Aedes aegypti, a major arbovirus vector.</title>
        <authorList>
            <person name="Nene V."/>
            <person name="Wortman J.R."/>
            <person name="Lawson D."/>
            <person name="Haas B."/>
            <person name="Kodira C."/>
            <person name="Tu Z.J."/>
            <person name="Loftus B."/>
            <person name="Xi Z."/>
            <person name="Megy K."/>
            <person name="Grabherr M."/>
            <person name="Ren Q."/>
            <person name="Zdobnov E.M."/>
            <person name="Lobo N.F."/>
            <person name="Campbell K.S."/>
            <person name="Brown S.E."/>
            <person name="Bonaldo M.F."/>
            <person name="Zhu J."/>
            <person name="Sinkins S.P."/>
            <person name="Hogenkamp D.G."/>
            <person name="Amedeo P."/>
            <person name="Arensburger P."/>
            <person name="Atkinson P.W."/>
            <person name="Bidwell S."/>
            <person name="Biedler J."/>
            <person name="Birney E."/>
            <person name="Bruggner R.V."/>
            <person name="Costas J."/>
            <person name="Coy M.R."/>
            <person name="Crabtree J."/>
            <person name="Crawford M."/>
            <person name="Debruyn B."/>
            <person name="Decaprio D."/>
            <person name="Eiglmeier K."/>
            <person name="Eisenstadt E."/>
            <person name="El-Dorry H."/>
            <person name="Gelbart W.M."/>
            <person name="Gomes S.L."/>
            <person name="Hammond M."/>
            <person name="Hannick L.I."/>
            <person name="Hogan J.R."/>
            <person name="Holmes M.H."/>
            <person name="Jaffe D."/>
            <person name="Johnston J.S."/>
            <person name="Kennedy R.C."/>
            <person name="Koo H."/>
            <person name="Kravitz S."/>
            <person name="Kriventseva E.V."/>
            <person name="Kulp D."/>
            <person name="Labutti K."/>
            <person name="Lee E."/>
            <person name="Li S."/>
            <person name="Lovin D.D."/>
            <person name="Mao C."/>
            <person name="Mauceli E."/>
            <person name="Menck C.F."/>
            <person name="Miller J.R."/>
            <person name="Montgomery P."/>
            <person name="Mori A."/>
            <person name="Nascimento A.L."/>
            <person name="Naveira H.F."/>
            <person name="Nusbaum C."/>
            <person name="O'leary S."/>
            <person name="Orvis J."/>
            <person name="Pertea M."/>
            <person name="Quesneville H."/>
            <person name="Reidenbach K.R."/>
            <person name="Rogers Y.H."/>
            <person name="Roth C.W."/>
            <person name="Schneider J.R."/>
            <person name="Schatz M."/>
            <person name="Shumway M."/>
            <person name="Stanke M."/>
            <person name="Stinson E.O."/>
            <person name="Tubio J.M."/>
            <person name="Vanzee J.P."/>
            <person name="Verjovski-Almeida S."/>
            <person name="Werner D."/>
            <person name="White O."/>
            <person name="Wyder S."/>
            <person name="Zeng Q."/>
            <person name="Zhao Q."/>
            <person name="Zhao Y."/>
            <person name="Hill C.A."/>
            <person name="Raikhel A.S."/>
            <person name="Soares M.B."/>
            <person name="Knudson D.L."/>
            <person name="Lee N.H."/>
            <person name="Galagan J."/>
            <person name="Salzberg S.L."/>
            <person name="Paulsen I.T."/>
            <person name="Dimopoulos G."/>
            <person name="Collins F.H."/>
            <person name="Birren B."/>
            <person name="Fraser-Liggett C.M."/>
            <person name="Severson D.W."/>
        </authorList>
    </citation>
    <scope>NUCLEOTIDE SEQUENCE [LARGE SCALE GENOMIC DNA]</scope>
    <source>
        <strain evidence="13">Liverpool</strain>
    </source>
</reference>
<dbReference type="InterPro" id="IPR004152">
    <property type="entry name" value="GAT_dom"/>
</dbReference>
<feature type="region of interest" description="Disordered" evidence="9">
    <location>
        <begin position="435"/>
        <end position="477"/>
    </location>
</feature>
<evidence type="ECO:0000256" key="2">
    <source>
        <dbReference type="ARBA" id="ARBA00004220"/>
    </source>
</evidence>
<dbReference type="CDD" id="cd14234">
    <property type="entry name" value="GAT_GGA_meta"/>
    <property type="match status" value="1"/>
</dbReference>
<reference evidence="13" key="1">
    <citation type="submission" date="2005-10" db="EMBL/GenBank/DDBJ databases">
        <authorList>
            <person name="Loftus B.J."/>
            <person name="Nene V.M."/>
            <person name="Hannick L.I."/>
            <person name="Bidwell S."/>
            <person name="Haas B."/>
            <person name="Amedeo P."/>
            <person name="Orvis J."/>
            <person name="Wortman J.R."/>
            <person name="White O.R."/>
            <person name="Salzberg S."/>
            <person name="Shumway M."/>
            <person name="Koo H."/>
            <person name="Zhao Y."/>
            <person name="Holmes M."/>
            <person name="Miller J."/>
            <person name="Schatz M."/>
            <person name="Pop M."/>
            <person name="Pai G."/>
            <person name="Utterback T."/>
            <person name="Rogers Y.-H."/>
            <person name="Kravitz S."/>
            <person name="Fraser C.M."/>
        </authorList>
    </citation>
    <scope>NUCLEOTIDE SEQUENCE</scope>
    <source>
        <strain evidence="13">Liverpool</strain>
    </source>
</reference>
<organism evidence="13 14">
    <name type="scientific">Aedes aegypti</name>
    <name type="common">Yellowfever mosquito</name>
    <name type="synonym">Culex aegypti</name>
    <dbReference type="NCBI Taxonomy" id="7159"/>
    <lineage>
        <taxon>Eukaryota</taxon>
        <taxon>Metazoa</taxon>
        <taxon>Ecdysozoa</taxon>
        <taxon>Arthropoda</taxon>
        <taxon>Hexapoda</taxon>
        <taxon>Insecta</taxon>
        <taxon>Pterygota</taxon>
        <taxon>Neoptera</taxon>
        <taxon>Endopterygota</taxon>
        <taxon>Diptera</taxon>
        <taxon>Nematocera</taxon>
        <taxon>Culicoidea</taxon>
        <taxon>Culicidae</taxon>
        <taxon>Culicinae</taxon>
        <taxon>Aedini</taxon>
        <taxon>Aedes</taxon>
        <taxon>Stegomyia</taxon>
    </lineage>
</organism>
<dbReference type="Gene3D" id="2.60.40.1230">
    <property type="match status" value="1"/>
</dbReference>
<dbReference type="SMART" id="SM00288">
    <property type="entry name" value="VHS"/>
    <property type="match status" value="1"/>
</dbReference>
<dbReference type="Gene3D" id="1.20.58.160">
    <property type="match status" value="1"/>
</dbReference>
<sequence>RNGEIFLCLFTGKAVNPKNADLDISAIDQFCLTLKKDPSLITVAPSLLAGRIQSGNSKEALLALDALEECMETCGKEFRSEINKFRFLNELIKLVSKKFDGDKTPKEVSEKILNVLLTWTNKYENCGKIQEAYNLLKTQGIEHHPQQNVVVKSTPKNESRSSLDEKEFAKLRQLINSSKQEDRDKANLLIQNFYRDDERRTHMKNRRFAELQKVAENTKLLDEMLAQYRPGETSDDELAIIREIFESCEGMHPTIIRLAEETQHSEGMLGNYCFDKCKLTALFKIFAEKIFEVNDNLTQVLDKYRHLILKAPASEPKPTSLAATSSASHFKTSDSVAYSPNISEPDPLDSLFDISTIPSSSEPARNAMDDLSEIFSASISTDGANSKVNSSTSSASVVNTDTILTPVVMSNGSNAQFDFLGPAVTNGFNKYSGMQVSGQTSSNGHSNVNIKSVPSNIETNQKPSSSNTNSTKLETTSGIKTLPDLDFLVSGMKSTLLSQSSVKSSSEEVLQPNEIPSSDDDDKVLNPVTPIVEVPVPIPTAPAEPVPLDAPKSKPEFKSLAEIVIDLDNIQPSREPSRTVLNEKDGLQITLNFASDHPRPDVTVIVISTINQGREEIPSFHFDASVRKPCKLRLLPASSTSLPGTKPFRPPADGITQVLLLANPSAQPVDLTCILTYCVGDDPDPIKDSIVMKDVPFVRE</sequence>
<dbReference type="GO" id="GO:0005802">
    <property type="term" value="C:trans-Golgi network"/>
    <property type="evidence" value="ECO:0007669"/>
    <property type="project" value="InterPro"/>
</dbReference>
<dbReference type="InterPro" id="IPR038425">
    <property type="entry name" value="GAT_sf"/>
</dbReference>
<accession>Q17L00</accession>
<dbReference type="Pfam" id="PF02883">
    <property type="entry name" value="Alpha_adaptinC2"/>
    <property type="match status" value="1"/>
</dbReference>
<dbReference type="PANTHER" id="PTHR45905:SF1">
    <property type="entry name" value="GOLGI-LOCALIZED, GAMMA-ADAPTIN EAR CONTAINING, ARF BINDING PROTEIN"/>
    <property type="match status" value="1"/>
</dbReference>
<dbReference type="STRING" id="7159.Q17L00"/>
<dbReference type="PROSITE" id="PS50909">
    <property type="entry name" value="GAT"/>
    <property type="match status" value="1"/>
</dbReference>
<dbReference type="Pfam" id="PF03127">
    <property type="entry name" value="GAT"/>
    <property type="match status" value="1"/>
</dbReference>
<dbReference type="PROSITE" id="PS50179">
    <property type="entry name" value="VHS"/>
    <property type="match status" value="1"/>
</dbReference>
<dbReference type="OMA" id="CGDDFQD"/>
<dbReference type="PaxDb" id="7159-AAEL001525-PA"/>
<name>Q17L00_AEDAE</name>
<dbReference type="InterPro" id="IPR008942">
    <property type="entry name" value="ENTH_VHS"/>
</dbReference>
<dbReference type="Gene3D" id="1.20.5.170">
    <property type="match status" value="1"/>
</dbReference>
<evidence type="ECO:0000256" key="3">
    <source>
        <dbReference type="ARBA" id="ARBA00008099"/>
    </source>
</evidence>
<dbReference type="SUPFAM" id="SSF48464">
    <property type="entry name" value="ENTH/VHS domain"/>
    <property type="match status" value="1"/>
</dbReference>
<dbReference type="eggNOG" id="KOG1086">
    <property type="taxonomic scope" value="Eukaryota"/>
</dbReference>
<dbReference type="PhylomeDB" id="Q17L00"/>
<evidence type="ECO:0000259" key="12">
    <source>
        <dbReference type="PROSITE" id="PS50909"/>
    </source>
</evidence>
<evidence type="ECO:0000313" key="13">
    <source>
        <dbReference type="EMBL" id="EAT47355.1"/>
    </source>
</evidence>
<reference evidence="13" key="3">
    <citation type="submission" date="2012-09" db="EMBL/GenBank/DDBJ databases">
        <authorList>
            <consortium name="VectorBase"/>
        </authorList>
    </citation>
    <scope>NUCLEOTIDE SEQUENCE</scope>
    <source>
        <strain evidence="13">Liverpool</strain>
    </source>
</reference>
<protein>
    <submittedName>
        <fullName evidence="13">AAEL001525-PA</fullName>
    </submittedName>
</protein>
<feature type="domain" description="VHS" evidence="10">
    <location>
        <begin position="14"/>
        <end position="144"/>
    </location>
</feature>
<keyword evidence="6" id="KW-0832">Ubl conjugation</keyword>
<dbReference type="InterPro" id="IPR027422">
    <property type="entry name" value="GGA1-3"/>
</dbReference>
<dbReference type="GO" id="GO:0031901">
    <property type="term" value="C:early endosome membrane"/>
    <property type="evidence" value="ECO:0007669"/>
    <property type="project" value="UniProtKB-SubCell"/>
</dbReference>
<dbReference type="InterPro" id="IPR008152">
    <property type="entry name" value="Clathrin_a/b/g-adaptin_app_Ig"/>
</dbReference>
<dbReference type="SMART" id="SM00809">
    <property type="entry name" value="Alpha_adaptinC2"/>
    <property type="match status" value="1"/>
</dbReference>
<dbReference type="SUPFAM" id="SSF89009">
    <property type="entry name" value="GAT-like domain"/>
    <property type="match status" value="1"/>
</dbReference>
<feature type="domain" description="GAT" evidence="12">
    <location>
        <begin position="164"/>
        <end position="291"/>
    </location>
</feature>
<feature type="region of interest" description="Disordered" evidence="9">
    <location>
        <begin position="499"/>
        <end position="524"/>
    </location>
</feature>
<dbReference type="PANTHER" id="PTHR45905">
    <property type="entry name" value="GOLGI-LOCALIZED, GAMMA-ADAPTIN EAR CONTAINING, ARF BINDING PROTEIN"/>
    <property type="match status" value="1"/>
</dbReference>
<dbReference type="InterPro" id="IPR002014">
    <property type="entry name" value="VHS_dom"/>
</dbReference>
<feature type="compositionally biased region" description="Low complexity" evidence="9">
    <location>
        <begin position="499"/>
        <end position="511"/>
    </location>
</feature>
<dbReference type="GO" id="GO:0031267">
    <property type="term" value="F:small GTPase binding"/>
    <property type="evidence" value="ECO:0007669"/>
    <property type="project" value="InterPro"/>
</dbReference>
<dbReference type="HOGENOM" id="CLU_015010_0_0_1"/>
<dbReference type="PROSITE" id="PS50180">
    <property type="entry name" value="GAE"/>
    <property type="match status" value="1"/>
</dbReference>
<dbReference type="SUPFAM" id="SSF49348">
    <property type="entry name" value="Clathrin adaptor appendage domain"/>
    <property type="match status" value="1"/>
</dbReference>
<dbReference type="GO" id="GO:0035091">
    <property type="term" value="F:phosphatidylinositol binding"/>
    <property type="evidence" value="ECO:0007669"/>
    <property type="project" value="InterPro"/>
</dbReference>
<evidence type="ECO:0000256" key="9">
    <source>
        <dbReference type="SAM" id="MobiDB-lite"/>
    </source>
</evidence>
<dbReference type="InterPro" id="IPR008153">
    <property type="entry name" value="GAE_dom"/>
</dbReference>
<feature type="non-terminal residue" evidence="13">
    <location>
        <position position="700"/>
    </location>
</feature>